<dbReference type="PANTHER" id="PTHR36930">
    <property type="entry name" value="METAL-SULFUR CLUSTER BIOSYNTHESIS PROTEINS YUAD-RELATED"/>
    <property type="match status" value="1"/>
</dbReference>
<dbReference type="GO" id="GO:0030151">
    <property type="term" value="F:molybdenum ion binding"/>
    <property type="evidence" value="ECO:0007669"/>
    <property type="project" value="InterPro"/>
</dbReference>
<dbReference type="InterPro" id="IPR052716">
    <property type="entry name" value="MOSC_domain"/>
</dbReference>
<sequence length="184" mass="19441">MATPSVHSTHLSTTHSFSKTYTPSITLLAGIGVQGDCHSGQTTKHQAQSTSNASAPNLRQVHLIPYELFQDLATHSFSIQPGELGENVTTWGIDLLALSKGTYLYFGAGNDAPIVQVTGLRWPGKGIERHKKGLAEKLVSRENGGNVVCKAGIMGVVIKGGAVKTGDMIRVAAPQGDRVALEPV</sequence>
<feature type="domain" description="MOSC" evidence="1">
    <location>
        <begin position="20"/>
        <end position="172"/>
    </location>
</feature>
<dbReference type="GO" id="GO:0030170">
    <property type="term" value="F:pyridoxal phosphate binding"/>
    <property type="evidence" value="ECO:0007669"/>
    <property type="project" value="InterPro"/>
</dbReference>
<dbReference type="PROSITE" id="PS51340">
    <property type="entry name" value="MOSC"/>
    <property type="match status" value="1"/>
</dbReference>
<dbReference type="InterPro" id="IPR011037">
    <property type="entry name" value="Pyrv_Knase-like_insert_dom_sf"/>
</dbReference>
<dbReference type="EMBL" id="MU001874">
    <property type="protein sequence ID" value="KAF2794947.1"/>
    <property type="molecule type" value="Genomic_DNA"/>
</dbReference>
<protein>
    <submittedName>
        <fullName evidence="2">MOSC domain-containing protein</fullName>
    </submittedName>
</protein>
<evidence type="ECO:0000313" key="2">
    <source>
        <dbReference type="EMBL" id="KAF2794947.1"/>
    </source>
</evidence>
<dbReference type="PANTHER" id="PTHR36930:SF1">
    <property type="entry name" value="MOSC DOMAIN-CONTAINING PROTEIN"/>
    <property type="match status" value="1"/>
</dbReference>
<evidence type="ECO:0000313" key="3">
    <source>
        <dbReference type="Proteomes" id="UP000799757"/>
    </source>
</evidence>
<dbReference type="Gene3D" id="2.40.33.20">
    <property type="entry name" value="PK beta-barrel domain-like"/>
    <property type="match status" value="1"/>
</dbReference>
<evidence type="ECO:0000259" key="1">
    <source>
        <dbReference type="PROSITE" id="PS51340"/>
    </source>
</evidence>
<gene>
    <name evidence="2" type="ORF">K505DRAFT_324397</name>
</gene>
<dbReference type="InterPro" id="IPR005302">
    <property type="entry name" value="MoCF_Sase_C"/>
</dbReference>
<dbReference type="AlphaFoldDB" id="A0A6A6XGZ5"/>
<dbReference type="GO" id="GO:0003824">
    <property type="term" value="F:catalytic activity"/>
    <property type="evidence" value="ECO:0007669"/>
    <property type="project" value="InterPro"/>
</dbReference>
<dbReference type="OrthoDB" id="14384at2759"/>
<accession>A0A6A6XGZ5</accession>
<organism evidence="2 3">
    <name type="scientific">Melanomma pulvis-pyrius CBS 109.77</name>
    <dbReference type="NCBI Taxonomy" id="1314802"/>
    <lineage>
        <taxon>Eukaryota</taxon>
        <taxon>Fungi</taxon>
        <taxon>Dikarya</taxon>
        <taxon>Ascomycota</taxon>
        <taxon>Pezizomycotina</taxon>
        <taxon>Dothideomycetes</taxon>
        <taxon>Pleosporomycetidae</taxon>
        <taxon>Pleosporales</taxon>
        <taxon>Melanommataceae</taxon>
        <taxon>Melanomma</taxon>
    </lineage>
</organism>
<keyword evidence="3" id="KW-1185">Reference proteome</keyword>
<name>A0A6A6XGZ5_9PLEO</name>
<proteinExistence type="predicted"/>
<dbReference type="Pfam" id="PF03473">
    <property type="entry name" value="MOSC"/>
    <property type="match status" value="1"/>
</dbReference>
<dbReference type="Proteomes" id="UP000799757">
    <property type="component" value="Unassembled WGS sequence"/>
</dbReference>
<dbReference type="SUPFAM" id="SSF50800">
    <property type="entry name" value="PK beta-barrel domain-like"/>
    <property type="match status" value="1"/>
</dbReference>
<reference evidence="2" key="1">
    <citation type="journal article" date="2020" name="Stud. Mycol.">
        <title>101 Dothideomycetes genomes: a test case for predicting lifestyles and emergence of pathogens.</title>
        <authorList>
            <person name="Haridas S."/>
            <person name="Albert R."/>
            <person name="Binder M."/>
            <person name="Bloem J."/>
            <person name="Labutti K."/>
            <person name="Salamov A."/>
            <person name="Andreopoulos B."/>
            <person name="Baker S."/>
            <person name="Barry K."/>
            <person name="Bills G."/>
            <person name="Bluhm B."/>
            <person name="Cannon C."/>
            <person name="Castanera R."/>
            <person name="Culley D."/>
            <person name="Daum C."/>
            <person name="Ezra D."/>
            <person name="Gonzalez J."/>
            <person name="Henrissat B."/>
            <person name="Kuo A."/>
            <person name="Liang C."/>
            <person name="Lipzen A."/>
            <person name="Lutzoni F."/>
            <person name="Magnuson J."/>
            <person name="Mondo S."/>
            <person name="Nolan M."/>
            <person name="Ohm R."/>
            <person name="Pangilinan J."/>
            <person name="Park H.-J."/>
            <person name="Ramirez L."/>
            <person name="Alfaro M."/>
            <person name="Sun H."/>
            <person name="Tritt A."/>
            <person name="Yoshinaga Y."/>
            <person name="Zwiers L.-H."/>
            <person name="Turgeon B."/>
            <person name="Goodwin S."/>
            <person name="Spatafora J."/>
            <person name="Crous P."/>
            <person name="Grigoriev I."/>
        </authorList>
    </citation>
    <scope>NUCLEOTIDE SEQUENCE</scope>
    <source>
        <strain evidence="2">CBS 109.77</strain>
    </source>
</reference>